<accession>K1GMZ5</accession>
<dbReference type="PATRIC" id="fig|620833.3.peg.273"/>
<comment type="caution">
    <text evidence="1">The sequence shown here is derived from an EMBL/GenBank/DDBJ whole genome shotgun (WGS) entry which is preliminary data.</text>
</comment>
<dbReference type="HOGENOM" id="CLU_2046277_0_0_0"/>
<protein>
    <recommendedName>
        <fullName evidence="3">DUF4145 domain-containing protein</fullName>
    </recommendedName>
</protein>
<evidence type="ECO:0000313" key="2">
    <source>
        <dbReference type="Proteomes" id="UP000005809"/>
    </source>
</evidence>
<evidence type="ECO:0008006" key="3">
    <source>
        <dbReference type="Google" id="ProtNLM"/>
    </source>
</evidence>
<sequence length="120" mass="14249">MKKNALKNPKKINKSYIANLLKNSKFKDAVCDLHIRLEFELRKLFPKQAKKTVELIAELKKRKYLTEGEINSLNILRKCRNNFQHPENKRKVNYSEKEIKKWCDIIEKLGRIDSESCKSN</sequence>
<dbReference type="RefSeq" id="WP_005965588.1">
    <property type="nucleotide sequence ID" value="NZ_JH815344.1"/>
</dbReference>
<dbReference type="EMBL" id="ACIF01000049">
    <property type="protein sequence ID" value="EKA94595.1"/>
    <property type="molecule type" value="Genomic_DNA"/>
</dbReference>
<reference evidence="1 2" key="1">
    <citation type="submission" date="2012-05" db="EMBL/GenBank/DDBJ databases">
        <title>The Genome Sequence of Fusobacterium periodontium Oral Taxon 201 Strain D10.</title>
        <authorList>
            <consortium name="The Broad Institute Genome Sequencing Platform"/>
            <consortium name="The Broad Institute Genome Sequencing Center for Infectious Disease"/>
            <person name="Earl A."/>
            <person name="Ward D."/>
            <person name="Feldgarden M."/>
            <person name="Gevers D."/>
            <person name="Strauss J."/>
            <person name="Sibley C."/>
            <person name="White A."/>
            <person name="Ambrose C.E."/>
            <person name="Allen-Vercoe E."/>
            <person name="Walker B."/>
            <person name="Young S.K."/>
            <person name="Zeng Q."/>
            <person name="Gargeya S."/>
            <person name="Fitzgerald M."/>
            <person name="Haas B."/>
            <person name="Abouelleil A."/>
            <person name="Alvarado L."/>
            <person name="Arachchi H.M."/>
            <person name="Berlin A.M."/>
            <person name="Chapman S.B."/>
            <person name="Goldberg J."/>
            <person name="Griggs A."/>
            <person name="Gujja S."/>
            <person name="Hansen M."/>
            <person name="Howarth C."/>
            <person name="Imamovic A."/>
            <person name="Larimer J."/>
            <person name="McCowan C."/>
            <person name="Montmayeur A."/>
            <person name="Murphy C."/>
            <person name="Neiman D."/>
            <person name="Pearson M."/>
            <person name="Priest M."/>
            <person name="Roberts A."/>
            <person name="Saif S."/>
            <person name="Shea T."/>
            <person name="Sisk P."/>
            <person name="Sykes S."/>
            <person name="Wortman J."/>
            <person name="Nusbaum C."/>
            <person name="Birren B."/>
        </authorList>
    </citation>
    <scope>NUCLEOTIDE SEQUENCE [LARGE SCALE GENOMIC DNA]</scope>
    <source>
        <strain evidence="1 2">D10</strain>
    </source>
</reference>
<dbReference type="Proteomes" id="UP000005809">
    <property type="component" value="Unassembled WGS sequence"/>
</dbReference>
<proteinExistence type="predicted"/>
<gene>
    <name evidence="1" type="ORF">FPOG_00047</name>
</gene>
<evidence type="ECO:0000313" key="1">
    <source>
        <dbReference type="EMBL" id="EKA94595.1"/>
    </source>
</evidence>
<dbReference type="AlphaFoldDB" id="K1GMZ5"/>
<organism evidence="1 2">
    <name type="scientific">Fusobacterium periodonticum D10</name>
    <dbReference type="NCBI Taxonomy" id="620833"/>
    <lineage>
        <taxon>Bacteria</taxon>
        <taxon>Fusobacteriati</taxon>
        <taxon>Fusobacteriota</taxon>
        <taxon>Fusobacteriia</taxon>
        <taxon>Fusobacteriales</taxon>
        <taxon>Fusobacteriaceae</taxon>
        <taxon>Fusobacterium</taxon>
    </lineage>
</organism>
<name>K1GMZ5_9FUSO</name>